<dbReference type="InterPro" id="IPR004370">
    <property type="entry name" value="4-OT-like_dom"/>
</dbReference>
<reference evidence="3 4" key="1">
    <citation type="submission" date="2016-10" db="EMBL/GenBank/DDBJ databases">
        <authorList>
            <person name="de Groot N.N."/>
        </authorList>
    </citation>
    <scope>NUCLEOTIDE SEQUENCE [LARGE SCALE GENOMIC DNA]</scope>
    <source>
        <strain evidence="3 4">DSM 20117</strain>
    </source>
</reference>
<evidence type="ECO:0000313" key="4">
    <source>
        <dbReference type="Proteomes" id="UP000181917"/>
    </source>
</evidence>
<evidence type="ECO:0000259" key="2">
    <source>
        <dbReference type="Pfam" id="PF01361"/>
    </source>
</evidence>
<dbReference type="Proteomes" id="UP000181917">
    <property type="component" value="Unassembled WGS sequence"/>
</dbReference>
<dbReference type="Gene3D" id="3.30.429.10">
    <property type="entry name" value="Macrophage Migration Inhibitory Factor"/>
    <property type="match status" value="1"/>
</dbReference>
<accession>A0A1H1I0M3</accession>
<dbReference type="InterPro" id="IPR014347">
    <property type="entry name" value="Tautomerase/MIF_sf"/>
</dbReference>
<organism evidence="3 4">
    <name type="scientific">Crystallibacter crystallopoietes</name>
    <dbReference type="NCBI Taxonomy" id="37928"/>
    <lineage>
        <taxon>Bacteria</taxon>
        <taxon>Bacillati</taxon>
        <taxon>Actinomycetota</taxon>
        <taxon>Actinomycetes</taxon>
        <taxon>Micrococcales</taxon>
        <taxon>Micrococcaceae</taxon>
        <taxon>Crystallibacter</taxon>
    </lineage>
</organism>
<keyword evidence="3" id="KW-0670">Pyruvate</keyword>
<dbReference type="OrthoDB" id="4990855at2"/>
<evidence type="ECO:0000313" key="3">
    <source>
        <dbReference type="EMBL" id="SDR31129.1"/>
    </source>
</evidence>
<protein>
    <submittedName>
        <fullName evidence="3">Phenylpyruvate tautomerase PptA, 4-oxalocrotonate tautomerase family</fullName>
    </submittedName>
</protein>
<proteinExistence type="predicted"/>
<dbReference type="Pfam" id="PF01361">
    <property type="entry name" value="Tautomerase"/>
    <property type="match status" value="1"/>
</dbReference>
<feature type="domain" description="4-oxalocrotonate tautomerase-like" evidence="2">
    <location>
        <begin position="20"/>
        <end position="61"/>
    </location>
</feature>
<name>A0A1H1I0M3_9MICC</name>
<dbReference type="RefSeq" id="WP_074703624.1">
    <property type="nucleotide sequence ID" value="NZ_CP018865.1"/>
</dbReference>
<dbReference type="AlphaFoldDB" id="A0A1H1I0M3"/>
<sequence length="62" mass="6739">MAHIEATFFDTRFDDETFRPQMVEALTQAVVSVLGENAGNDTTVILHGVAPSRWGYGGKLLG</sequence>
<evidence type="ECO:0000256" key="1">
    <source>
        <dbReference type="ARBA" id="ARBA00023235"/>
    </source>
</evidence>
<dbReference type="SUPFAM" id="SSF55331">
    <property type="entry name" value="Tautomerase/MIF"/>
    <property type="match status" value="1"/>
</dbReference>
<dbReference type="GO" id="GO:0016853">
    <property type="term" value="F:isomerase activity"/>
    <property type="evidence" value="ECO:0007669"/>
    <property type="project" value="UniProtKB-KW"/>
</dbReference>
<gene>
    <name evidence="3" type="ORF">SAMN04489742_4873</name>
</gene>
<keyword evidence="4" id="KW-1185">Reference proteome</keyword>
<keyword evidence="1" id="KW-0413">Isomerase</keyword>
<dbReference type="KEGG" id="acry:AC20117_22605"/>
<dbReference type="EMBL" id="FNKH01000003">
    <property type="protein sequence ID" value="SDR31129.1"/>
    <property type="molecule type" value="Genomic_DNA"/>
</dbReference>
<dbReference type="STRING" id="37928.SAMN04489742_4873"/>